<dbReference type="GO" id="GO:0004077">
    <property type="term" value="F:biotin--[biotin carboxyl-carrier protein] ligase activity"/>
    <property type="evidence" value="ECO:0007669"/>
    <property type="project" value="UniProtKB-EC"/>
</dbReference>
<sequence length="177" mass="20298">MKNMSACKKQTGEDIDLRLKWPNDIYYSDKMKLGGVIVKSTTMNGNLHALIGCGYNVSNKNPTICVNDVINSYNNDKKTKLPEISVEQSIARTVTVMEELIDQFQREGYNSFCKSYYKRWLHSNTKVRLQMEGGKEVTIVGLDEFGYLKVIDENKKTIIVHDDGNSFDMMHNLIKMK</sequence>
<dbReference type="EC" id="6.3.4.9" evidence="2"/>
<dbReference type="EC" id="6.3.4.10" evidence="2"/>
<evidence type="ECO:0000313" key="2">
    <source>
        <dbReference type="EMBL" id="CAC5381441.1"/>
    </source>
</evidence>
<proteinExistence type="predicted"/>
<dbReference type="EMBL" id="CACVKT020003063">
    <property type="protein sequence ID" value="CAC5381441.1"/>
    <property type="molecule type" value="Genomic_DNA"/>
</dbReference>
<organism evidence="2 3">
    <name type="scientific">Mytilus coruscus</name>
    <name type="common">Sea mussel</name>
    <dbReference type="NCBI Taxonomy" id="42192"/>
    <lineage>
        <taxon>Eukaryota</taxon>
        <taxon>Metazoa</taxon>
        <taxon>Spiralia</taxon>
        <taxon>Lophotrochozoa</taxon>
        <taxon>Mollusca</taxon>
        <taxon>Bivalvia</taxon>
        <taxon>Autobranchia</taxon>
        <taxon>Pteriomorphia</taxon>
        <taxon>Mytilida</taxon>
        <taxon>Mytiloidea</taxon>
        <taxon>Mytilidae</taxon>
        <taxon>Mytilinae</taxon>
        <taxon>Mytilus</taxon>
    </lineage>
</organism>
<dbReference type="SUPFAM" id="SSF55681">
    <property type="entry name" value="Class II aaRS and biotin synthetases"/>
    <property type="match status" value="1"/>
</dbReference>
<accession>A0A6J8BDG3</accession>
<dbReference type="OrthoDB" id="10250105at2759"/>
<dbReference type="InterPro" id="IPR004143">
    <property type="entry name" value="BPL_LPL_catalytic"/>
</dbReference>
<dbReference type="PANTHER" id="PTHR12835:SF5">
    <property type="entry name" value="BIOTIN--PROTEIN LIGASE"/>
    <property type="match status" value="1"/>
</dbReference>
<dbReference type="PANTHER" id="PTHR12835">
    <property type="entry name" value="BIOTIN PROTEIN LIGASE"/>
    <property type="match status" value="1"/>
</dbReference>
<gene>
    <name evidence="2" type="ORF">MCOR_17307</name>
</gene>
<keyword evidence="3" id="KW-1185">Reference proteome</keyword>
<evidence type="ECO:0000259" key="1">
    <source>
        <dbReference type="PROSITE" id="PS51733"/>
    </source>
</evidence>
<dbReference type="Proteomes" id="UP000507470">
    <property type="component" value="Unassembled WGS sequence"/>
</dbReference>
<dbReference type="EC" id="6.3.4.15" evidence="2"/>
<name>A0A6J8BDG3_MYTCO</name>
<reference evidence="2 3" key="1">
    <citation type="submission" date="2020-06" db="EMBL/GenBank/DDBJ databases">
        <authorList>
            <person name="Li R."/>
            <person name="Bekaert M."/>
        </authorList>
    </citation>
    <scope>NUCLEOTIDE SEQUENCE [LARGE SCALE GENOMIC DNA]</scope>
    <source>
        <strain evidence="3">wild</strain>
    </source>
</reference>
<dbReference type="GO" id="GO:0005737">
    <property type="term" value="C:cytoplasm"/>
    <property type="evidence" value="ECO:0007669"/>
    <property type="project" value="TreeGrafter"/>
</dbReference>
<dbReference type="AlphaFoldDB" id="A0A6J8BDG3"/>
<dbReference type="EC" id="6.3.4.11" evidence="2"/>
<protein>
    <submittedName>
        <fullName evidence="2">HLCS</fullName>
        <ecNumber evidence="2">6.3.4.10</ecNumber>
        <ecNumber evidence="2">6.3.4.11</ecNumber>
        <ecNumber evidence="2">6.3.4.15</ecNumber>
        <ecNumber evidence="2">6.3.4.9</ecNumber>
    </submittedName>
</protein>
<evidence type="ECO:0000313" key="3">
    <source>
        <dbReference type="Proteomes" id="UP000507470"/>
    </source>
</evidence>
<dbReference type="Pfam" id="PF02237">
    <property type="entry name" value="BPL_C"/>
    <property type="match status" value="1"/>
</dbReference>
<dbReference type="InterPro" id="IPR045864">
    <property type="entry name" value="aa-tRNA-synth_II/BPL/LPL"/>
</dbReference>
<dbReference type="Pfam" id="PF03099">
    <property type="entry name" value="BPL_LplA_LipB"/>
    <property type="match status" value="1"/>
</dbReference>
<dbReference type="PROSITE" id="PS51733">
    <property type="entry name" value="BPL_LPL_CATALYTIC"/>
    <property type="match status" value="1"/>
</dbReference>
<feature type="domain" description="BPL/LPL catalytic" evidence="1">
    <location>
        <begin position="1"/>
        <end position="105"/>
    </location>
</feature>
<keyword evidence="2" id="KW-0436">Ligase</keyword>
<dbReference type="InterPro" id="IPR003142">
    <property type="entry name" value="BPL_C"/>
</dbReference>
<dbReference type="Gene3D" id="3.30.930.10">
    <property type="entry name" value="Bira Bifunctional Protein, Domain 2"/>
    <property type="match status" value="1"/>
</dbReference>